<dbReference type="AlphaFoldDB" id="A0A9W6T7T9"/>
<dbReference type="Proteomes" id="UP001165120">
    <property type="component" value="Unassembled WGS sequence"/>
</dbReference>
<evidence type="ECO:0000313" key="2">
    <source>
        <dbReference type="EMBL" id="GME80740.1"/>
    </source>
</evidence>
<sequence>MKKGMDELPAMVELMYIYVTEKDPLKIAQLDEIKIAPPTQTNLISFTQSEELRNRVIAGYEHCNDFEKYYTVLRDNLKVPKTMKNSIKNYQLVNGILYFNHDATDYHRVCVPSTDDLRKLVIRQTHDTLTGGHRGKFPTLAAIRKNFYWPNMDTTVHDYIRRCQVCQMTKQKTTPTAGLFLPLPIPEGRWTDITMDFVGPFPVTERGNDSMLITFLDITVFQII</sequence>
<proteinExistence type="predicted"/>
<gene>
    <name evidence="2" type="ORF">Cboi02_000646100</name>
</gene>
<evidence type="ECO:0000313" key="3">
    <source>
        <dbReference type="Proteomes" id="UP001165120"/>
    </source>
</evidence>
<keyword evidence="3" id="KW-1185">Reference proteome</keyword>
<organism evidence="2 3">
    <name type="scientific">Candida boidinii</name>
    <name type="common">Yeast</name>
    <dbReference type="NCBI Taxonomy" id="5477"/>
    <lineage>
        <taxon>Eukaryota</taxon>
        <taxon>Fungi</taxon>
        <taxon>Dikarya</taxon>
        <taxon>Ascomycota</taxon>
        <taxon>Saccharomycotina</taxon>
        <taxon>Pichiomycetes</taxon>
        <taxon>Pichiales</taxon>
        <taxon>Pichiaceae</taxon>
        <taxon>Ogataea</taxon>
        <taxon>Ogataea/Candida clade</taxon>
    </lineage>
</organism>
<dbReference type="Gene3D" id="1.10.340.70">
    <property type="match status" value="1"/>
</dbReference>
<name>A0A9W6T7T9_CANBO</name>
<dbReference type="EMBL" id="BSXN01004177">
    <property type="protein sequence ID" value="GME80740.1"/>
    <property type="molecule type" value="Genomic_DNA"/>
</dbReference>
<evidence type="ECO:0000259" key="1">
    <source>
        <dbReference type="Pfam" id="PF17921"/>
    </source>
</evidence>
<dbReference type="PANTHER" id="PTHR37984:SF5">
    <property type="entry name" value="PROTEIN NYNRIN-LIKE"/>
    <property type="match status" value="1"/>
</dbReference>
<accession>A0A9W6T7T9</accession>
<protein>
    <submittedName>
        <fullName evidence="2">Unnamed protein product</fullName>
    </submittedName>
</protein>
<dbReference type="InterPro" id="IPR050951">
    <property type="entry name" value="Retrovirus_Pol_polyprotein"/>
</dbReference>
<reference evidence="2" key="1">
    <citation type="submission" date="2023-04" db="EMBL/GenBank/DDBJ databases">
        <title>Candida boidinii NBRC 10035.</title>
        <authorList>
            <person name="Ichikawa N."/>
            <person name="Sato H."/>
            <person name="Tonouchi N."/>
        </authorList>
    </citation>
    <scope>NUCLEOTIDE SEQUENCE</scope>
    <source>
        <strain evidence="2">NBRC 10035</strain>
    </source>
</reference>
<dbReference type="InterPro" id="IPR041588">
    <property type="entry name" value="Integrase_H2C2"/>
</dbReference>
<dbReference type="Pfam" id="PF17921">
    <property type="entry name" value="Integrase_H2C2"/>
    <property type="match status" value="1"/>
</dbReference>
<dbReference type="PANTHER" id="PTHR37984">
    <property type="entry name" value="PROTEIN CBG26694"/>
    <property type="match status" value="1"/>
</dbReference>
<comment type="caution">
    <text evidence="2">The sequence shown here is derived from an EMBL/GenBank/DDBJ whole genome shotgun (WGS) entry which is preliminary data.</text>
</comment>
<feature type="domain" description="Integrase zinc-binding" evidence="1">
    <location>
        <begin position="115"/>
        <end position="171"/>
    </location>
</feature>
<dbReference type="FunFam" id="1.10.340.70:FF:000001">
    <property type="entry name" value="Retrovirus-related Pol polyprotein from transposon gypsy-like Protein"/>
    <property type="match status" value="1"/>
</dbReference>